<protein>
    <recommendedName>
        <fullName evidence="3">CUE domain-containing protein</fullName>
    </recommendedName>
</protein>
<evidence type="ECO:0000313" key="1">
    <source>
        <dbReference type="EMBL" id="KAK9941109.1"/>
    </source>
</evidence>
<name>A0AAW1XWT5_RUBAR</name>
<dbReference type="PANTHER" id="PTHR31245:SF20">
    <property type="entry name" value="F18B13.13 PROTEIN"/>
    <property type="match status" value="1"/>
</dbReference>
<dbReference type="PANTHER" id="PTHR31245">
    <property type="entry name" value="UBIQUITIN SYSTEM COMPONENT CUE PROTEIN"/>
    <property type="match status" value="1"/>
</dbReference>
<gene>
    <name evidence="1" type="ORF">M0R45_017736</name>
</gene>
<dbReference type="Proteomes" id="UP001457282">
    <property type="component" value="Unassembled WGS sequence"/>
</dbReference>
<dbReference type="AlphaFoldDB" id="A0AAW1XWT5"/>
<accession>A0AAW1XWT5</accession>
<evidence type="ECO:0008006" key="3">
    <source>
        <dbReference type="Google" id="ProtNLM"/>
    </source>
</evidence>
<sequence>MDLQILASVLQESGCDIDATIKSLNELHITEKAKTTGKLPRDNHKPSAVDGTADWVELVIGEMMTATSVDDARARAAKVLQWFQKSIGASFEKENMVLKRAVFVLLQRQKEHEGRSRELKHLKELVAQQQEQLRALEVNNYGLNLHLKQALQCDSNIVPATSFNPDVF</sequence>
<reference evidence="1 2" key="1">
    <citation type="journal article" date="2023" name="G3 (Bethesda)">
        <title>A chromosome-length genome assembly and annotation of blackberry (Rubus argutus, cv. 'Hillquist').</title>
        <authorList>
            <person name="Bruna T."/>
            <person name="Aryal R."/>
            <person name="Dudchenko O."/>
            <person name="Sargent D.J."/>
            <person name="Mead D."/>
            <person name="Buti M."/>
            <person name="Cavallini A."/>
            <person name="Hytonen T."/>
            <person name="Andres J."/>
            <person name="Pham M."/>
            <person name="Weisz D."/>
            <person name="Mascagni F."/>
            <person name="Usai G."/>
            <person name="Natali L."/>
            <person name="Bassil N."/>
            <person name="Fernandez G.E."/>
            <person name="Lomsadze A."/>
            <person name="Armour M."/>
            <person name="Olukolu B."/>
            <person name="Poorten T."/>
            <person name="Britton C."/>
            <person name="Davik J."/>
            <person name="Ashrafi H."/>
            <person name="Aiden E.L."/>
            <person name="Borodovsky M."/>
            <person name="Worthington M."/>
        </authorList>
    </citation>
    <scope>NUCLEOTIDE SEQUENCE [LARGE SCALE GENOMIC DNA]</scope>
    <source>
        <strain evidence="1">PI 553951</strain>
    </source>
</reference>
<evidence type="ECO:0000313" key="2">
    <source>
        <dbReference type="Proteomes" id="UP001457282"/>
    </source>
</evidence>
<keyword evidence="2" id="KW-1185">Reference proteome</keyword>
<comment type="caution">
    <text evidence="1">The sequence shown here is derived from an EMBL/GenBank/DDBJ whole genome shotgun (WGS) entry which is preliminary data.</text>
</comment>
<dbReference type="CDD" id="cd14279">
    <property type="entry name" value="CUE"/>
    <property type="match status" value="1"/>
</dbReference>
<organism evidence="1 2">
    <name type="scientific">Rubus argutus</name>
    <name type="common">Southern blackberry</name>
    <dbReference type="NCBI Taxonomy" id="59490"/>
    <lineage>
        <taxon>Eukaryota</taxon>
        <taxon>Viridiplantae</taxon>
        <taxon>Streptophyta</taxon>
        <taxon>Embryophyta</taxon>
        <taxon>Tracheophyta</taxon>
        <taxon>Spermatophyta</taxon>
        <taxon>Magnoliopsida</taxon>
        <taxon>eudicotyledons</taxon>
        <taxon>Gunneridae</taxon>
        <taxon>Pentapetalae</taxon>
        <taxon>rosids</taxon>
        <taxon>fabids</taxon>
        <taxon>Rosales</taxon>
        <taxon>Rosaceae</taxon>
        <taxon>Rosoideae</taxon>
        <taxon>Rosoideae incertae sedis</taxon>
        <taxon>Rubus</taxon>
    </lineage>
</organism>
<dbReference type="EMBL" id="JBEDUW010000003">
    <property type="protein sequence ID" value="KAK9941109.1"/>
    <property type="molecule type" value="Genomic_DNA"/>
</dbReference>
<proteinExistence type="predicted"/>